<dbReference type="Proteomes" id="UP000244929">
    <property type="component" value="Chromosome"/>
</dbReference>
<reference evidence="1 2" key="1">
    <citation type="submission" date="2018-04" db="EMBL/GenBank/DDBJ databases">
        <title>Genome sequencing of Flavobacterium sp. HYN0059.</title>
        <authorList>
            <person name="Yi H."/>
            <person name="Baek C."/>
        </authorList>
    </citation>
    <scope>NUCLEOTIDE SEQUENCE [LARGE SCALE GENOMIC DNA]</scope>
    <source>
        <strain evidence="1 2">HYN0059</strain>
    </source>
</reference>
<organism evidence="1 2">
    <name type="scientific">Flavobacterium album</name>
    <dbReference type="NCBI Taxonomy" id="2175091"/>
    <lineage>
        <taxon>Bacteria</taxon>
        <taxon>Pseudomonadati</taxon>
        <taxon>Bacteroidota</taxon>
        <taxon>Flavobacteriia</taxon>
        <taxon>Flavobacteriales</taxon>
        <taxon>Flavobacteriaceae</taxon>
        <taxon>Flavobacterium</taxon>
    </lineage>
</organism>
<dbReference type="RefSeq" id="WP_108779063.1">
    <property type="nucleotide sequence ID" value="NZ_CP029186.1"/>
</dbReference>
<sequence>MDKLTLSRNEFYELIWSEPLSKLSKKYALSDNGLRKMCRKYNVSIPKNGYWMKMKFNKPVKPEKLPPFKMKKDEIEIS</sequence>
<dbReference type="AlphaFoldDB" id="A0A2S1R0Y4"/>
<dbReference type="OrthoDB" id="9777694at2"/>
<name>A0A2S1R0Y4_9FLAO</name>
<evidence type="ECO:0000313" key="1">
    <source>
        <dbReference type="EMBL" id="AWH86340.1"/>
    </source>
</evidence>
<proteinExistence type="predicted"/>
<gene>
    <name evidence="1" type="ORF">HYN59_15035</name>
</gene>
<evidence type="ECO:0000313" key="2">
    <source>
        <dbReference type="Proteomes" id="UP000244929"/>
    </source>
</evidence>
<accession>A0A2S1R0Y4</accession>
<keyword evidence="2" id="KW-1185">Reference proteome</keyword>
<protein>
    <submittedName>
        <fullName evidence="1">Uncharacterized protein</fullName>
    </submittedName>
</protein>
<dbReference type="EMBL" id="CP029186">
    <property type="protein sequence ID" value="AWH86340.1"/>
    <property type="molecule type" value="Genomic_DNA"/>
</dbReference>
<dbReference type="KEGG" id="falb:HYN59_15035"/>